<keyword evidence="3" id="KW-1185">Reference proteome</keyword>
<dbReference type="PANTHER" id="PTHR33178:SF3">
    <property type="entry name" value="STRESS-RESPONSE A_B BARREL DOMAIN-CONTAINING PROTEIN UP3"/>
    <property type="match status" value="1"/>
</dbReference>
<dbReference type="RefSeq" id="XP_021853359.1">
    <property type="nucleotide sequence ID" value="XM_021997667.2"/>
</dbReference>
<reference evidence="3" key="1">
    <citation type="journal article" date="2021" name="Nat. Commun.">
        <title>Genomic analyses provide insights into spinach domestication and the genetic basis of agronomic traits.</title>
        <authorList>
            <person name="Cai X."/>
            <person name="Sun X."/>
            <person name="Xu C."/>
            <person name="Sun H."/>
            <person name="Wang X."/>
            <person name="Ge C."/>
            <person name="Zhang Z."/>
            <person name="Wang Q."/>
            <person name="Fei Z."/>
            <person name="Jiao C."/>
            <person name="Wang Q."/>
        </authorList>
    </citation>
    <scope>NUCLEOTIDE SEQUENCE [LARGE SCALE GENOMIC DNA]</scope>
    <source>
        <strain evidence="3">cv. Varoflay</strain>
    </source>
</reference>
<dbReference type="KEGG" id="soe:110792845"/>
<evidence type="ECO:0000313" key="4">
    <source>
        <dbReference type="RefSeq" id="XP_021853359.1"/>
    </source>
</evidence>
<dbReference type="InterPro" id="IPR044662">
    <property type="entry name" value="HS1/DABB1-like"/>
</dbReference>
<dbReference type="Proteomes" id="UP000813463">
    <property type="component" value="Chromosome 4"/>
</dbReference>
<dbReference type="OrthoDB" id="42919at2759"/>
<dbReference type="InterPro" id="IPR013097">
    <property type="entry name" value="Dabb"/>
</dbReference>
<dbReference type="PANTHER" id="PTHR33178">
    <property type="match status" value="1"/>
</dbReference>
<comment type="subunit">
    <text evidence="1">Homodimer.</text>
</comment>
<dbReference type="InterPro" id="IPR011008">
    <property type="entry name" value="Dimeric_a/b-barrel"/>
</dbReference>
<proteinExistence type="predicted"/>
<sequence>MAISSSSEGEIIEHVVLFNIKDEVDQDPSKVNAMVNALNALNSLDSVVYLTAGPILRTRSLPPSFKFTHMLHARYLTRADLSQYSLCDEHMSVVNSFVRPNCDAILAVDWPVNLVGSTVPRPGSAMRFTFLKVEDENEKEKSLEGMEKIKESLGPFVQISYGENFSDRGKGFSVAALVVFPDIIELDAGEEYEDQMRSLIHKFKLSDDHIIAVDYVVPRLSPAPSLD</sequence>
<evidence type="ECO:0000259" key="2">
    <source>
        <dbReference type="PROSITE" id="PS51502"/>
    </source>
</evidence>
<feature type="domain" description="Stress-response A/B barrel" evidence="2">
    <location>
        <begin position="125"/>
        <end position="215"/>
    </location>
</feature>
<organism evidence="3 4">
    <name type="scientific">Spinacia oleracea</name>
    <name type="common">Spinach</name>
    <dbReference type="NCBI Taxonomy" id="3562"/>
    <lineage>
        <taxon>Eukaryota</taxon>
        <taxon>Viridiplantae</taxon>
        <taxon>Streptophyta</taxon>
        <taxon>Embryophyta</taxon>
        <taxon>Tracheophyta</taxon>
        <taxon>Spermatophyta</taxon>
        <taxon>Magnoliopsida</taxon>
        <taxon>eudicotyledons</taxon>
        <taxon>Gunneridae</taxon>
        <taxon>Pentapetalae</taxon>
        <taxon>Caryophyllales</taxon>
        <taxon>Chenopodiaceae</taxon>
        <taxon>Chenopodioideae</taxon>
        <taxon>Anserineae</taxon>
        <taxon>Spinacia</taxon>
    </lineage>
</organism>
<dbReference type="Pfam" id="PF07876">
    <property type="entry name" value="Dabb"/>
    <property type="match status" value="2"/>
</dbReference>
<dbReference type="GeneID" id="110792845"/>
<evidence type="ECO:0000313" key="3">
    <source>
        <dbReference type="Proteomes" id="UP000813463"/>
    </source>
</evidence>
<dbReference type="Gene3D" id="3.30.70.100">
    <property type="match status" value="1"/>
</dbReference>
<gene>
    <name evidence="4" type="primary">LOC110792845</name>
</gene>
<name>A0A9R0JZZ5_SPIOL</name>
<dbReference type="PROSITE" id="PS51502">
    <property type="entry name" value="S_R_A_B_BARREL"/>
    <property type="match status" value="2"/>
</dbReference>
<dbReference type="SMART" id="SM00886">
    <property type="entry name" value="Dabb"/>
    <property type="match status" value="1"/>
</dbReference>
<dbReference type="AlphaFoldDB" id="A0A9R0JZZ5"/>
<reference evidence="4" key="2">
    <citation type="submission" date="2025-08" db="UniProtKB">
        <authorList>
            <consortium name="RefSeq"/>
        </authorList>
    </citation>
    <scope>IDENTIFICATION</scope>
    <source>
        <tissue evidence="4">Leaf</tissue>
    </source>
</reference>
<accession>A0A9R0JZZ5</accession>
<dbReference type="SUPFAM" id="SSF54909">
    <property type="entry name" value="Dimeric alpha+beta barrel"/>
    <property type="match status" value="1"/>
</dbReference>
<evidence type="ECO:0000256" key="1">
    <source>
        <dbReference type="ARBA" id="ARBA00011738"/>
    </source>
</evidence>
<feature type="domain" description="Stress-response A/B barrel" evidence="2">
    <location>
        <begin position="12"/>
        <end position="110"/>
    </location>
</feature>
<protein>
    <submittedName>
        <fullName evidence="4">Stress-response A/B barrel domain-containing protein UP3-like</fullName>
    </submittedName>
</protein>